<dbReference type="Pfam" id="PF03108">
    <property type="entry name" value="DBD_Tnp_Mut"/>
    <property type="match status" value="1"/>
</dbReference>
<evidence type="ECO:0000259" key="1">
    <source>
        <dbReference type="Pfam" id="PF03108"/>
    </source>
</evidence>
<gene>
    <name evidence="2" type="ORF">Ddye_015922</name>
</gene>
<sequence>MVDGVIRFQLGRIFISNKHMRETFKEYAIQEGIKLKRVKNDKVRQTYKCGADVCGWRAHASWMIDGMNFMLKILSDQHDCHRVYNNKEATVKWITSKFEKLVKSNPSIDVKVICDLLRESYKVSIDIRRLYRAKNRALKKLAKDHAKCFGYLRRCHLKGPFGGVLHSVMSLVANSRLFPLAVCICEKETQDSWEWFLNNLKNYLNYPEGKNLIFMYDRQKGYYARSIYVNFKLTYKSDHYKKLFWRAARSSNIYYFQTCMEEIGIIKPDAKKWLMDIDP</sequence>
<comment type="caution">
    <text evidence="2">The sequence shown here is derived from an EMBL/GenBank/DDBJ whole genome shotgun (WGS) entry which is preliminary data.</text>
</comment>
<organism evidence="2 3">
    <name type="scientific">Dipteronia dyeriana</name>
    <dbReference type="NCBI Taxonomy" id="168575"/>
    <lineage>
        <taxon>Eukaryota</taxon>
        <taxon>Viridiplantae</taxon>
        <taxon>Streptophyta</taxon>
        <taxon>Embryophyta</taxon>
        <taxon>Tracheophyta</taxon>
        <taxon>Spermatophyta</taxon>
        <taxon>Magnoliopsida</taxon>
        <taxon>eudicotyledons</taxon>
        <taxon>Gunneridae</taxon>
        <taxon>Pentapetalae</taxon>
        <taxon>rosids</taxon>
        <taxon>malvids</taxon>
        <taxon>Sapindales</taxon>
        <taxon>Sapindaceae</taxon>
        <taxon>Hippocastanoideae</taxon>
        <taxon>Acereae</taxon>
        <taxon>Dipteronia</taxon>
    </lineage>
</organism>
<dbReference type="InterPro" id="IPR004332">
    <property type="entry name" value="Transposase_MuDR"/>
</dbReference>
<evidence type="ECO:0000313" key="3">
    <source>
        <dbReference type="Proteomes" id="UP001280121"/>
    </source>
</evidence>
<name>A0AAD9U6H1_9ROSI</name>
<protein>
    <recommendedName>
        <fullName evidence="1">Transposase MuDR plant domain-containing protein</fullName>
    </recommendedName>
</protein>
<reference evidence="2" key="1">
    <citation type="journal article" date="2023" name="Plant J.">
        <title>Genome sequences and population genomics provide insights into the demographic history, inbreeding, and mutation load of two 'living fossil' tree species of Dipteronia.</title>
        <authorList>
            <person name="Feng Y."/>
            <person name="Comes H.P."/>
            <person name="Chen J."/>
            <person name="Zhu S."/>
            <person name="Lu R."/>
            <person name="Zhang X."/>
            <person name="Li P."/>
            <person name="Qiu J."/>
            <person name="Olsen K.M."/>
            <person name="Qiu Y."/>
        </authorList>
    </citation>
    <scope>NUCLEOTIDE SEQUENCE</scope>
    <source>
        <strain evidence="2">KIB01</strain>
    </source>
</reference>
<proteinExistence type="predicted"/>
<dbReference type="PANTHER" id="PTHR31973">
    <property type="entry name" value="POLYPROTEIN, PUTATIVE-RELATED"/>
    <property type="match status" value="1"/>
</dbReference>
<feature type="domain" description="Transposase MuDR plant" evidence="1">
    <location>
        <begin position="8"/>
        <end position="63"/>
    </location>
</feature>
<dbReference type="EMBL" id="JANJYI010000005">
    <property type="protein sequence ID" value="KAK2648433.1"/>
    <property type="molecule type" value="Genomic_DNA"/>
</dbReference>
<evidence type="ECO:0000313" key="2">
    <source>
        <dbReference type="EMBL" id="KAK2648433.1"/>
    </source>
</evidence>
<dbReference type="Proteomes" id="UP001280121">
    <property type="component" value="Unassembled WGS sequence"/>
</dbReference>
<dbReference type="PANTHER" id="PTHR31973:SF187">
    <property type="entry name" value="MUTATOR TRANSPOSASE MUDRA PROTEIN"/>
    <property type="match status" value="1"/>
</dbReference>
<keyword evidence="3" id="KW-1185">Reference proteome</keyword>
<dbReference type="AlphaFoldDB" id="A0AAD9U6H1"/>
<accession>A0AAD9U6H1</accession>